<keyword evidence="3" id="KW-0520">NAD</keyword>
<dbReference type="AlphaFoldDB" id="A0A7S1VG89"/>
<keyword evidence="2" id="KW-0808">Transferase</keyword>
<dbReference type="InterPro" id="IPR003000">
    <property type="entry name" value="Sirtuin"/>
</dbReference>
<dbReference type="PANTHER" id="PTHR11085">
    <property type="entry name" value="NAD-DEPENDENT PROTEIN DEACYLASE SIRTUIN-5, MITOCHONDRIAL-RELATED"/>
    <property type="match status" value="1"/>
</dbReference>
<accession>A0A7S1VG89</accession>
<sequence>MQNVRDCSAEMLVRLLATSTKTLVLTGAGISAEAGLSTFRGTGARWQGVDPASLATPRAFASTPDLAWSFYQGRRAKLAQAAPTIAHGLLRGLWSPLPVLGGGDSAADEACRVAFAWRCRQTRVRPISIVTQNVDGLHGPATDGADAVGAVSRGDPVLLQLHGALAWDRCSSATCGHRQPASSDEAAPLRTCPSCHRAPLRPDVVWFGESLDSRVLDAAEAVAREADLVLIIGTSGVVYPAAGLSAIAKRSGTPAVSVEINPDGGGGDYVVRRPASEFLAEVVAVMRAAR</sequence>
<dbReference type="InterPro" id="IPR029035">
    <property type="entry name" value="DHS-like_NAD/FAD-binding_dom"/>
</dbReference>
<dbReference type="InterPro" id="IPR050134">
    <property type="entry name" value="NAD-dep_sirtuin_deacylases"/>
</dbReference>
<evidence type="ECO:0000256" key="4">
    <source>
        <dbReference type="PROSITE-ProRule" id="PRU00236"/>
    </source>
</evidence>
<name>A0A7S1VG89_9EUKA</name>
<dbReference type="Pfam" id="PF02146">
    <property type="entry name" value="SIR2"/>
    <property type="match status" value="2"/>
</dbReference>
<dbReference type="InterPro" id="IPR026590">
    <property type="entry name" value="Ssirtuin_cat_dom"/>
</dbReference>
<dbReference type="EMBL" id="HBGL01008157">
    <property type="protein sequence ID" value="CAD9297187.1"/>
    <property type="molecule type" value="Transcribed_RNA"/>
</dbReference>
<dbReference type="GO" id="GO:0017136">
    <property type="term" value="F:histone deacetylase activity, NAD-dependent"/>
    <property type="evidence" value="ECO:0007669"/>
    <property type="project" value="TreeGrafter"/>
</dbReference>
<protein>
    <recommendedName>
        <fullName evidence="5">Deacetylase sirtuin-type domain-containing protein</fullName>
    </recommendedName>
</protein>
<evidence type="ECO:0000256" key="1">
    <source>
        <dbReference type="ARBA" id="ARBA00006988"/>
    </source>
</evidence>
<proteinExistence type="inferred from homology"/>
<feature type="domain" description="Deacetylase sirtuin-type" evidence="5">
    <location>
        <begin position="2"/>
        <end position="290"/>
    </location>
</feature>
<dbReference type="PROSITE" id="PS50305">
    <property type="entry name" value="SIRTUIN"/>
    <property type="match status" value="1"/>
</dbReference>
<keyword evidence="4" id="KW-0862">Zinc</keyword>
<comment type="similarity">
    <text evidence="1">Belongs to the sirtuin family.</text>
</comment>
<dbReference type="SUPFAM" id="SSF52467">
    <property type="entry name" value="DHS-like NAD/FAD-binding domain"/>
    <property type="match status" value="1"/>
</dbReference>
<dbReference type="Gene3D" id="3.30.1600.10">
    <property type="entry name" value="SIR2/SIRT2 'Small Domain"/>
    <property type="match status" value="2"/>
</dbReference>
<feature type="binding site" evidence="4">
    <location>
        <position position="195"/>
    </location>
    <ligand>
        <name>Zn(2+)</name>
        <dbReference type="ChEBI" id="CHEBI:29105"/>
    </ligand>
</feature>
<evidence type="ECO:0000259" key="5">
    <source>
        <dbReference type="PROSITE" id="PS50305"/>
    </source>
</evidence>
<keyword evidence="4" id="KW-0479">Metal-binding</keyword>
<dbReference type="GO" id="GO:0070403">
    <property type="term" value="F:NAD+ binding"/>
    <property type="evidence" value="ECO:0007669"/>
    <property type="project" value="InterPro"/>
</dbReference>
<evidence type="ECO:0000313" key="6">
    <source>
        <dbReference type="EMBL" id="CAD9297187.1"/>
    </source>
</evidence>
<reference evidence="6" key="1">
    <citation type="submission" date="2021-01" db="EMBL/GenBank/DDBJ databases">
        <authorList>
            <person name="Corre E."/>
            <person name="Pelletier E."/>
            <person name="Niang G."/>
            <person name="Scheremetjew M."/>
            <person name="Finn R."/>
            <person name="Kale V."/>
            <person name="Holt S."/>
            <person name="Cochrane G."/>
            <person name="Meng A."/>
            <person name="Brown T."/>
            <person name="Cohen L."/>
        </authorList>
    </citation>
    <scope>NUCLEOTIDE SEQUENCE</scope>
    <source>
        <strain evidence="6">ATCC 50979</strain>
    </source>
</reference>
<feature type="binding site" evidence="4">
    <location>
        <position position="175"/>
    </location>
    <ligand>
        <name>Zn(2+)</name>
        <dbReference type="ChEBI" id="CHEBI:29105"/>
    </ligand>
</feature>
<feature type="active site" description="Proton acceptor" evidence="4">
    <location>
        <position position="162"/>
    </location>
</feature>
<evidence type="ECO:0000256" key="3">
    <source>
        <dbReference type="ARBA" id="ARBA00023027"/>
    </source>
</evidence>
<dbReference type="InterPro" id="IPR026591">
    <property type="entry name" value="Sirtuin_cat_small_dom_sf"/>
</dbReference>
<organism evidence="6">
    <name type="scientific">Sexangularia sp. CB-2014</name>
    <dbReference type="NCBI Taxonomy" id="1486929"/>
    <lineage>
        <taxon>Eukaryota</taxon>
        <taxon>Amoebozoa</taxon>
        <taxon>Tubulinea</taxon>
        <taxon>Elardia</taxon>
        <taxon>Arcellinida</taxon>
        <taxon>Arcellinida incertae sedis</taxon>
        <taxon>Sexangularia</taxon>
    </lineage>
</organism>
<feature type="binding site" evidence="4">
    <location>
        <position position="170"/>
    </location>
    <ligand>
        <name>Zn(2+)</name>
        <dbReference type="ChEBI" id="CHEBI:29105"/>
    </ligand>
</feature>
<dbReference type="GO" id="GO:0046872">
    <property type="term" value="F:metal ion binding"/>
    <property type="evidence" value="ECO:0007669"/>
    <property type="project" value="UniProtKB-KW"/>
</dbReference>
<evidence type="ECO:0000256" key="2">
    <source>
        <dbReference type="ARBA" id="ARBA00022679"/>
    </source>
</evidence>
<dbReference type="PANTHER" id="PTHR11085:SF10">
    <property type="entry name" value="NAD-DEPENDENT PROTEIN DEACYLASE SIRTUIN-5, MITOCHONDRIAL-RELATED"/>
    <property type="match status" value="1"/>
</dbReference>
<feature type="binding site" evidence="4">
    <location>
        <position position="192"/>
    </location>
    <ligand>
        <name>Zn(2+)</name>
        <dbReference type="ChEBI" id="CHEBI:29105"/>
    </ligand>
</feature>
<dbReference type="Gene3D" id="3.40.50.1220">
    <property type="entry name" value="TPP-binding domain"/>
    <property type="match status" value="2"/>
</dbReference>
<gene>
    <name evidence="6" type="ORF">SSP0437_LOCUS6300</name>
</gene>